<dbReference type="OrthoDB" id="10486134at2759"/>
<evidence type="ECO:0000313" key="1">
    <source>
        <dbReference type="EMBL" id="KJA17744.1"/>
    </source>
</evidence>
<accession>A0A0D2NFK5</accession>
<dbReference type="EMBL" id="KN817599">
    <property type="protein sequence ID" value="KJA17744.1"/>
    <property type="molecule type" value="Genomic_DNA"/>
</dbReference>
<dbReference type="AlphaFoldDB" id="A0A0D2NFK5"/>
<keyword evidence="2" id="KW-1185">Reference proteome</keyword>
<proteinExistence type="predicted"/>
<sequence length="225" mass="25864">MPLVFHLKDFLRGLYSALLDHQQHYKKTGKLNDITLRKILQADDNIDDAEAGDAQGRLKGTPFEGCPSITIDSLLQSTPTFQSLRHHLYPDAPLTLQDHLETFCLLALTGALLHCHHRGHKNIPKMFAYIRRNYMEGKCAFSLRGSSGFSTLIMREARVHFEVDNKALSRFFNEALVGIWAWYAYNQVDNDDYNQQLHCDDTGLYLYDHTMMVKSLEQTLACLNW</sequence>
<evidence type="ECO:0000313" key="2">
    <source>
        <dbReference type="Proteomes" id="UP000054270"/>
    </source>
</evidence>
<name>A0A0D2NFK5_HYPSF</name>
<gene>
    <name evidence="1" type="ORF">HYPSUDRAFT_46082</name>
</gene>
<organism evidence="1 2">
    <name type="scientific">Hypholoma sublateritium (strain FD-334 SS-4)</name>
    <dbReference type="NCBI Taxonomy" id="945553"/>
    <lineage>
        <taxon>Eukaryota</taxon>
        <taxon>Fungi</taxon>
        <taxon>Dikarya</taxon>
        <taxon>Basidiomycota</taxon>
        <taxon>Agaricomycotina</taxon>
        <taxon>Agaricomycetes</taxon>
        <taxon>Agaricomycetidae</taxon>
        <taxon>Agaricales</taxon>
        <taxon>Agaricineae</taxon>
        <taxon>Strophariaceae</taxon>
        <taxon>Hypholoma</taxon>
    </lineage>
</organism>
<protein>
    <submittedName>
        <fullName evidence="1">Uncharacterized protein</fullName>
    </submittedName>
</protein>
<reference evidence="2" key="1">
    <citation type="submission" date="2014-04" db="EMBL/GenBank/DDBJ databases">
        <title>Evolutionary Origins and Diversification of the Mycorrhizal Mutualists.</title>
        <authorList>
            <consortium name="DOE Joint Genome Institute"/>
            <consortium name="Mycorrhizal Genomics Consortium"/>
            <person name="Kohler A."/>
            <person name="Kuo A."/>
            <person name="Nagy L.G."/>
            <person name="Floudas D."/>
            <person name="Copeland A."/>
            <person name="Barry K.W."/>
            <person name="Cichocki N."/>
            <person name="Veneault-Fourrey C."/>
            <person name="LaButti K."/>
            <person name="Lindquist E.A."/>
            <person name="Lipzen A."/>
            <person name="Lundell T."/>
            <person name="Morin E."/>
            <person name="Murat C."/>
            <person name="Riley R."/>
            <person name="Ohm R."/>
            <person name="Sun H."/>
            <person name="Tunlid A."/>
            <person name="Henrissat B."/>
            <person name="Grigoriev I.V."/>
            <person name="Hibbett D.S."/>
            <person name="Martin F."/>
        </authorList>
    </citation>
    <scope>NUCLEOTIDE SEQUENCE [LARGE SCALE GENOMIC DNA]</scope>
    <source>
        <strain evidence="2">FD-334 SS-4</strain>
    </source>
</reference>
<dbReference type="Proteomes" id="UP000054270">
    <property type="component" value="Unassembled WGS sequence"/>
</dbReference>